<dbReference type="EMBL" id="AP023361">
    <property type="protein sequence ID" value="BCJ90832.1"/>
    <property type="molecule type" value="Genomic_DNA"/>
</dbReference>
<gene>
    <name evidence="1" type="ORF">IZ6_15670</name>
</gene>
<evidence type="ECO:0000313" key="2">
    <source>
        <dbReference type="Proteomes" id="UP000515317"/>
    </source>
</evidence>
<organism evidence="1 2">
    <name type="scientific">Terrihabitans soli</name>
    <dbReference type="NCBI Taxonomy" id="708113"/>
    <lineage>
        <taxon>Bacteria</taxon>
        <taxon>Pseudomonadati</taxon>
        <taxon>Pseudomonadota</taxon>
        <taxon>Alphaproteobacteria</taxon>
        <taxon>Hyphomicrobiales</taxon>
        <taxon>Terrihabitans</taxon>
    </lineage>
</organism>
<protein>
    <submittedName>
        <fullName evidence="1">Uncharacterized protein</fullName>
    </submittedName>
</protein>
<keyword evidence="2" id="KW-1185">Reference proteome</keyword>
<name>A0A6S6QU96_9HYPH</name>
<dbReference type="Proteomes" id="UP000515317">
    <property type="component" value="Chromosome"/>
</dbReference>
<proteinExistence type="predicted"/>
<dbReference type="KEGG" id="tso:IZ6_15670"/>
<evidence type="ECO:0000313" key="1">
    <source>
        <dbReference type="EMBL" id="BCJ90832.1"/>
    </source>
</evidence>
<sequence length="57" mass="6466">MFELSLFELTGIVLGSVGAGGFVGVQFYRCWLDQEVVDLDAIEADRAMNRDRENQRQ</sequence>
<dbReference type="RefSeq" id="WP_222877432.1">
    <property type="nucleotide sequence ID" value="NZ_AP023361.1"/>
</dbReference>
<reference evidence="1 2" key="1">
    <citation type="submission" date="2020-08" db="EMBL/GenBank/DDBJ databases">
        <title>Genome sequence of Rhizobiales bacterium strain IZ6.</title>
        <authorList>
            <person name="Nakai R."/>
            <person name="Naganuma T."/>
        </authorList>
    </citation>
    <scope>NUCLEOTIDE SEQUENCE [LARGE SCALE GENOMIC DNA]</scope>
    <source>
        <strain evidence="1 2">IZ6</strain>
    </source>
</reference>
<accession>A0A6S6QU96</accession>
<dbReference type="AlphaFoldDB" id="A0A6S6QU96"/>